<dbReference type="Proteomes" id="UP001385951">
    <property type="component" value="Unassembled WGS sequence"/>
</dbReference>
<dbReference type="EMBL" id="JASBNA010000031">
    <property type="protein sequence ID" value="KAK7683237.1"/>
    <property type="molecule type" value="Genomic_DNA"/>
</dbReference>
<dbReference type="AlphaFoldDB" id="A0AAW0FV83"/>
<gene>
    <name evidence="1" type="ORF">QCA50_013499</name>
</gene>
<sequence length="482" mass="55151">MNGMRVPSHKLTGTSHMLAQAYTLIVMNTISLNTTSNCFESVDVEMEYPAYIGLNTGDPSYDHVPVSETPDSWSAVIDGSLGFSTFAGWAVYKDTLCTKKMNLDDSMDLVVDGSGKRICDRQAKKRYNGAVDVEITDGDREQVVFRSSWFPTEVYETIIDYIAEKPTPESRRSLAYCARVCLAWVPRAQMCLFSIIAFSFPPQLQSLLSFQHAVRRKPFLLQYIKSFNADYHDGAPRPTTLLTSYHMPRLEQCYIASLDLKRAHPSLYRFSSSASSVQVLRLYDCETGDMNQLCRFLTSFRSLSTLVLSWPRYTRFGGHDLPHLRFNRSKCSLKTLDIQFETNISVVLKSFIKARPFVVHLKYLTLAIPPFHSYHKSTVQEITDLLQHCSQSLEELTLRYSCSYASRKVVSPLPYLHPPPEADKKLVLSQDMERLDDLLSDESFREFRKLRVRTNVAKPVEFPKLKARRVEVDFSNDRDISL</sequence>
<keyword evidence="2" id="KW-1185">Reference proteome</keyword>
<dbReference type="Gene3D" id="3.80.10.10">
    <property type="entry name" value="Ribonuclease Inhibitor"/>
    <property type="match status" value="1"/>
</dbReference>
<reference evidence="1 2" key="1">
    <citation type="submission" date="2022-09" db="EMBL/GenBank/DDBJ databases">
        <authorList>
            <person name="Palmer J.M."/>
        </authorList>
    </citation>
    <scope>NUCLEOTIDE SEQUENCE [LARGE SCALE GENOMIC DNA]</scope>
    <source>
        <strain evidence="1 2">DSM 7382</strain>
    </source>
</reference>
<protein>
    <recommendedName>
        <fullName evidence="3">F-box domain-containing protein</fullName>
    </recommendedName>
</protein>
<evidence type="ECO:0008006" key="3">
    <source>
        <dbReference type="Google" id="ProtNLM"/>
    </source>
</evidence>
<evidence type="ECO:0000313" key="2">
    <source>
        <dbReference type="Proteomes" id="UP001385951"/>
    </source>
</evidence>
<name>A0AAW0FV83_9APHY</name>
<dbReference type="SUPFAM" id="SSF52047">
    <property type="entry name" value="RNI-like"/>
    <property type="match status" value="1"/>
</dbReference>
<evidence type="ECO:0000313" key="1">
    <source>
        <dbReference type="EMBL" id="KAK7683237.1"/>
    </source>
</evidence>
<proteinExistence type="predicted"/>
<organism evidence="1 2">
    <name type="scientific">Cerrena zonata</name>
    <dbReference type="NCBI Taxonomy" id="2478898"/>
    <lineage>
        <taxon>Eukaryota</taxon>
        <taxon>Fungi</taxon>
        <taxon>Dikarya</taxon>
        <taxon>Basidiomycota</taxon>
        <taxon>Agaricomycotina</taxon>
        <taxon>Agaricomycetes</taxon>
        <taxon>Polyporales</taxon>
        <taxon>Cerrenaceae</taxon>
        <taxon>Cerrena</taxon>
    </lineage>
</organism>
<comment type="caution">
    <text evidence="1">The sequence shown here is derived from an EMBL/GenBank/DDBJ whole genome shotgun (WGS) entry which is preliminary data.</text>
</comment>
<accession>A0AAW0FV83</accession>
<dbReference type="InterPro" id="IPR032675">
    <property type="entry name" value="LRR_dom_sf"/>
</dbReference>